<dbReference type="PROSITE" id="PS51257">
    <property type="entry name" value="PROKAR_LIPOPROTEIN"/>
    <property type="match status" value="1"/>
</dbReference>
<evidence type="ECO:0000256" key="1">
    <source>
        <dbReference type="HAMAP-Rule" id="MF_00976"/>
    </source>
</evidence>
<accession>A0A1X1DDE6</accession>
<keyword evidence="1" id="KW-1015">Disulfide bond</keyword>
<protein>
    <recommendedName>
        <fullName evidence="1">Outer membrane lipoprotein RcsF</fullName>
    </recommendedName>
</protein>
<gene>
    <name evidence="1" type="primary">rcsF</name>
    <name evidence="3" type="ORF">C2E15_04870</name>
</gene>
<dbReference type="Proteomes" id="UP000238365">
    <property type="component" value="Chromosome"/>
</dbReference>
<dbReference type="Gene3D" id="3.30.110.70">
    <property type="entry name" value="Hypothetical protein apc22750. Chain B"/>
    <property type="match status" value="1"/>
</dbReference>
<dbReference type="Pfam" id="PF16358">
    <property type="entry name" value="RcsF"/>
    <property type="match status" value="1"/>
</dbReference>
<feature type="region of interest" description="Disordered" evidence="2">
    <location>
        <begin position="26"/>
        <end position="46"/>
    </location>
</feature>
<dbReference type="InterPro" id="IPR030852">
    <property type="entry name" value="RcsF"/>
</dbReference>
<reference evidence="3 4" key="1">
    <citation type="submission" date="2018-01" db="EMBL/GenBank/DDBJ databases">
        <title>Complete and assembled Genome of Pantoea gaviniae DSM22758T.</title>
        <authorList>
            <person name="Stevens M.J.A."/>
            <person name="Zurfluh K."/>
            <person name="Stephan R."/>
        </authorList>
    </citation>
    <scope>NUCLEOTIDE SEQUENCE [LARGE SCALE GENOMIC DNA]</scope>
    <source>
        <strain evidence="3 4">DSM 22758</strain>
    </source>
</reference>
<dbReference type="NCBIfam" id="NF008048">
    <property type="entry name" value="PRK10781.1"/>
    <property type="match status" value="1"/>
</dbReference>
<evidence type="ECO:0000256" key="2">
    <source>
        <dbReference type="SAM" id="MobiDB-lite"/>
    </source>
</evidence>
<feature type="disulfide bond" evidence="1">
    <location>
        <begin position="109"/>
        <end position="124"/>
    </location>
</feature>
<name>A0A1X1DDE6_9GAMM</name>
<dbReference type="OrthoDB" id="6505467at2"/>
<comment type="function">
    <text evidence="1">Essential component of the Rcs signaling system, which controls transcription of numerous genes. Plays a role in signal transduction from the cell surface to the histidine kinase RcsC. May detect outer membrane defects.</text>
</comment>
<dbReference type="GO" id="GO:0031241">
    <property type="term" value="C:periplasmic side of cell outer membrane"/>
    <property type="evidence" value="ECO:0007669"/>
    <property type="project" value="UniProtKB-UniRule"/>
</dbReference>
<dbReference type="EMBL" id="CP026377">
    <property type="protein sequence ID" value="AUX92479.1"/>
    <property type="molecule type" value="Genomic_DNA"/>
</dbReference>
<dbReference type="RefSeq" id="WP_104956370.1">
    <property type="nucleotide sequence ID" value="NZ_CP026377.1"/>
</dbReference>
<dbReference type="GO" id="GO:0035556">
    <property type="term" value="P:intracellular signal transduction"/>
    <property type="evidence" value="ECO:0007669"/>
    <property type="project" value="InterPro"/>
</dbReference>
<comment type="similarity">
    <text evidence="1">Belongs to the RcsF family.</text>
</comment>
<dbReference type="HAMAP" id="MF_00976">
    <property type="entry name" value="RcsF"/>
    <property type="match status" value="1"/>
</dbReference>
<keyword evidence="1" id="KW-0998">Cell outer membrane</keyword>
<feature type="disulfide bond" evidence="1">
    <location>
        <begin position="74"/>
        <end position="118"/>
    </location>
</feature>
<evidence type="ECO:0000313" key="3">
    <source>
        <dbReference type="EMBL" id="AUX92479.1"/>
    </source>
</evidence>
<evidence type="ECO:0000313" key="4">
    <source>
        <dbReference type="Proteomes" id="UP000238365"/>
    </source>
</evidence>
<sequence length="135" mass="14597">MRALPLCLLALSLTGCSLLHKPYKPITPPAARPTPVESHTRPAARPAPVKLYTDMNALLSNPFRDLGEVSGEDCQTGRQDSPPNINTARKRMQIRASSMKANAVLLHKCEVVSESQGCYRQAICQGTALKVSGSK</sequence>
<dbReference type="AlphaFoldDB" id="A0A1X1DDE6"/>
<proteinExistence type="inferred from homology"/>
<dbReference type="KEGG" id="pgz:C2E15_04870"/>
<keyword evidence="1" id="KW-0472">Membrane</keyword>
<comment type="subcellular location">
    <subcellularLocation>
        <location evidence="1">Cell outer membrane</location>
        <topology evidence="1">Lipid-anchor</topology>
        <orientation evidence="1">Periplasmic side</orientation>
    </subcellularLocation>
</comment>
<keyword evidence="4" id="KW-1185">Reference proteome</keyword>
<organism evidence="3 4">
    <name type="scientific">Mixta gaviniae</name>
    <dbReference type="NCBI Taxonomy" id="665914"/>
    <lineage>
        <taxon>Bacteria</taxon>
        <taxon>Pseudomonadati</taxon>
        <taxon>Pseudomonadota</taxon>
        <taxon>Gammaproteobacteria</taxon>
        <taxon>Enterobacterales</taxon>
        <taxon>Erwiniaceae</taxon>
        <taxon>Mixta</taxon>
    </lineage>
</organism>